<accession>A0A0G4FI48</accession>
<evidence type="ECO:0000313" key="1">
    <source>
        <dbReference type="EMBL" id="CEM13132.1"/>
    </source>
</evidence>
<dbReference type="InParanoid" id="A0A0G4FI48"/>
<dbReference type="AlphaFoldDB" id="A0A0G4FI48"/>
<evidence type="ECO:0000313" key="2">
    <source>
        <dbReference type="Proteomes" id="UP000041254"/>
    </source>
</evidence>
<dbReference type="VEuPathDB" id="CryptoDB:Vbra_1361"/>
<gene>
    <name evidence="1" type="ORF">Vbra_1361</name>
</gene>
<keyword evidence="2" id="KW-1185">Reference proteome</keyword>
<proteinExistence type="predicted"/>
<organism evidence="1 2">
    <name type="scientific">Vitrella brassicaformis (strain CCMP3155)</name>
    <dbReference type="NCBI Taxonomy" id="1169540"/>
    <lineage>
        <taxon>Eukaryota</taxon>
        <taxon>Sar</taxon>
        <taxon>Alveolata</taxon>
        <taxon>Colpodellida</taxon>
        <taxon>Vitrellaceae</taxon>
        <taxon>Vitrella</taxon>
    </lineage>
</organism>
<dbReference type="Proteomes" id="UP000041254">
    <property type="component" value="Unassembled WGS sequence"/>
</dbReference>
<dbReference type="EMBL" id="CDMY01000444">
    <property type="protein sequence ID" value="CEM13132.1"/>
    <property type="molecule type" value="Genomic_DNA"/>
</dbReference>
<sequence>MSQGSLPMKTGVDEAEHKAPHPIYCQQVPYDWRFPVVSQRVKAVKLLRTRITSHYLPPKMVARRITALAPAGPLGVGPRKWPLTVVMQSSSAAAR</sequence>
<protein>
    <submittedName>
        <fullName evidence="1">Uncharacterized protein</fullName>
    </submittedName>
</protein>
<name>A0A0G4FI48_VITBC</name>
<reference evidence="1 2" key="1">
    <citation type="submission" date="2014-11" db="EMBL/GenBank/DDBJ databases">
        <authorList>
            <person name="Zhu J."/>
            <person name="Qi W."/>
            <person name="Song R."/>
        </authorList>
    </citation>
    <scope>NUCLEOTIDE SEQUENCE [LARGE SCALE GENOMIC DNA]</scope>
</reference>